<reference evidence="1 2" key="1">
    <citation type="journal article" date="2023" name="bioRxiv">
        <title>High-quality genome assemblies of four members of thePodospora anserinaspecies complex.</title>
        <authorList>
            <person name="Ament-Velasquez S.L."/>
            <person name="Vogan A.A."/>
            <person name="Wallerman O."/>
            <person name="Hartmann F."/>
            <person name="Gautier V."/>
            <person name="Silar P."/>
            <person name="Giraud T."/>
            <person name="Johannesson H."/>
        </authorList>
    </citation>
    <scope>NUCLEOTIDE SEQUENCE [LARGE SCALE GENOMIC DNA]</scope>
    <source>
        <strain evidence="1 2">CBS 415.72m</strain>
    </source>
</reference>
<comment type="caution">
    <text evidence="1">The sequence shown here is derived from an EMBL/GenBank/DDBJ whole genome shotgun (WGS) entry which is preliminary data.</text>
</comment>
<protein>
    <submittedName>
        <fullName evidence="1">Uncharacterized protein</fullName>
    </submittedName>
</protein>
<accession>A0ABR0GV53</accession>
<gene>
    <name evidence="1" type="ORF">QC762_112015</name>
</gene>
<evidence type="ECO:0000313" key="1">
    <source>
        <dbReference type="EMBL" id="KAK4659630.1"/>
    </source>
</evidence>
<dbReference type="EMBL" id="JAFFHA010000001">
    <property type="protein sequence ID" value="KAK4659630.1"/>
    <property type="molecule type" value="Genomic_DNA"/>
</dbReference>
<dbReference type="RefSeq" id="XP_062748600.1">
    <property type="nucleotide sequence ID" value="XM_062885621.1"/>
</dbReference>
<sequence>MRKAWNIRTGRTHTAVWWRLKHPSRALGYLTYTHTSSHLVLMACRIWGWRSSCISLQGAHSSSPYRTKNAINPLSCVRATARSPEARPANLKTQSVISASQKTSNSPVSCLGTSAVPLGCPASRAGGVALPFTDPDQPAAQHDISLSPSHLNRLGWVYARSPNQDSIFGSFSIVRRES</sequence>
<organism evidence="1 2">
    <name type="scientific">Podospora pseudocomata</name>
    <dbReference type="NCBI Taxonomy" id="2093779"/>
    <lineage>
        <taxon>Eukaryota</taxon>
        <taxon>Fungi</taxon>
        <taxon>Dikarya</taxon>
        <taxon>Ascomycota</taxon>
        <taxon>Pezizomycotina</taxon>
        <taxon>Sordariomycetes</taxon>
        <taxon>Sordariomycetidae</taxon>
        <taxon>Sordariales</taxon>
        <taxon>Podosporaceae</taxon>
        <taxon>Podospora</taxon>
    </lineage>
</organism>
<evidence type="ECO:0000313" key="2">
    <source>
        <dbReference type="Proteomes" id="UP001323405"/>
    </source>
</evidence>
<dbReference type="Proteomes" id="UP001323405">
    <property type="component" value="Unassembled WGS sequence"/>
</dbReference>
<dbReference type="GeneID" id="87905528"/>
<proteinExistence type="predicted"/>
<name>A0ABR0GV53_9PEZI</name>
<keyword evidence="2" id="KW-1185">Reference proteome</keyword>